<dbReference type="AlphaFoldDB" id="A0A915DPK4"/>
<dbReference type="WBParaSite" id="jg22267">
    <property type="protein sequence ID" value="jg22267"/>
    <property type="gene ID" value="jg22267"/>
</dbReference>
<protein>
    <submittedName>
        <fullName evidence="2">Uncharacterized protein</fullName>
    </submittedName>
</protein>
<proteinExistence type="predicted"/>
<accession>A0A915DPK4</accession>
<reference evidence="2" key="1">
    <citation type="submission" date="2022-11" db="UniProtKB">
        <authorList>
            <consortium name="WormBaseParasite"/>
        </authorList>
    </citation>
    <scope>IDENTIFICATION</scope>
</reference>
<organism evidence="1 2">
    <name type="scientific">Ditylenchus dipsaci</name>
    <dbReference type="NCBI Taxonomy" id="166011"/>
    <lineage>
        <taxon>Eukaryota</taxon>
        <taxon>Metazoa</taxon>
        <taxon>Ecdysozoa</taxon>
        <taxon>Nematoda</taxon>
        <taxon>Chromadorea</taxon>
        <taxon>Rhabditida</taxon>
        <taxon>Tylenchina</taxon>
        <taxon>Tylenchomorpha</taxon>
        <taxon>Sphaerularioidea</taxon>
        <taxon>Anguinidae</taxon>
        <taxon>Anguininae</taxon>
        <taxon>Ditylenchus</taxon>
    </lineage>
</organism>
<keyword evidence="1" id="KW-1185">Reference proteome</keyword>
<name>A0A915DPK4_9BILA</name>
<sequence length="106" mass="12341">MVRDLFQKHVLIKDKLDGYMREEFEEIRNTGGDSMQIPSAIEFLAQALKTAEPGKNVLFQMDNFDSPLLTILDFTYNKYSTNKQSAIRLWNSCHSYMTQLITKIML</sequence>
<dbReference type="Proteomes" id="UP000887574">
    <property type="component" value="Unplaced"/>
</dbReference>
<evidence type="ECO:0000313" key="1">
    <source>
        <dbReference type="Proteomes" id="UP000887574"/>
    </source>
</evidence>
<evidence type="ECO:0000313" key="2">
    <source>
        <dbReference type="WBParaSite" id="jg22267"/>
    </source>
</evidence>